<dbReference type="EMBL" id="JANFNH010000003">
    <property type="protein sequence ID" value="MCQ4041542.1"/>
    <property type="molecule type" value="Genomic_DNA"/>
</dbReference>
<evidence type="ECO:0000256" key="6">
    <source>
        <dbReference type="ARBA" id="ARBA00022723"/>
    </source>
</evidence>
<evidence type="ECO:0000256" key="9">
    <source>
        <dbReference type="ARBA" id="ARBA00023004"/>
    </source>
</evidence>
<evidence type="ECO:0000256" key="5">
    <source>
        <dbReference type="ARBA" id="ARBA00022692"/>
    </source>
</evidence>
<sequence length="278" mass="30892">MGWVGGVAASVGHELGHRGGALDRWTGKVALAQSLYGHHHVQHNRGHHAMVATPQDPSSSRLGEGFWRYLPRVVVGRVRDAWVLESRRLARHGRRAWSVRNEVLGCWALSALCYGLAVAAFGPRIWSYLLVQAAVGIVVTETVSYLEHYGLPRRARPDGRFEPPAHRHCWNSNTLVSNIVLFNMQLHSDHHVSPARHYQTLRHLDTAPQLPAGYAALIPVAWCPPLWRRLMDPRVLAHYGGDITLANRGFTAPLSRPDSAGCRTASSGAPRRRVHRSS</sequence>
<accession>A0ABT1P835</accession>
<comment type="caution">
    <text evidence="15">The sequence shown here is derived from an EMBL/GenBank/DDBJ whole genome shotgun (WGS) entry which is preliminary data.</text>
</comment>
<keyword evidence="9" id="KW-0408">Iron</keyword>
<keyword evidence="3" id="KW-1003">Cell membrane</keyword>
<dbReference type="InterPro" id="IPR033885">
    <property type="entry name" value="AlkB/XylM"/>
</dbReference>
<evidence type="ECO:0000259" key="14">
    <source>
        <dbReference type="Pfam" id="PF00487"/>
    </source>
</evidence>
<feature type="transmembrane region" description="Helical" evidence="13">
    <location>
        <begin position="103"/>
        <end position="122"/>
    </location>
</feature>
<comment type="subcellular location">
    <subcellularLocation>
        <location evidence="1">Cell inner membrane</location>
        <topology evidence="1">Multi-pass membrane protein</topology>
    </subcellularLocation>
</comment>
<dbReference type="Pfam" id="PF00487">
    <property type="entry name" value="FA_desaturase"/>
    <property type="match status" value="1"/>
</dbReference>
<dbReference type="CDD" id="cd03512">
    <property type="entry name" value="Alkane-hydroxylase"/>
    <property type="match status" value="1"/>
</dbReference>
<dbReference type="PANTHER" id="PTHR38674:SF1">
    <property type="entry name" value="ALKANE 1-MONOOXYGENASE 1"/>
    <property type="match status" value="1"/>
</dbReference>
<evidence type="ECO:0000256" key="3">
    <source>
        <dbReference type="ARBA" id="ARBA00022475"/>
    </source>
</evidence>
<feature type="domain" description="Fatty acid desaturase" evidence="14">
    <location>
        <begin position="2"/>
        <end position="217"/>
    </location>
</feature>
<keyword evidence="6" id="KW-0479">Metal-binding</keyword>
<evidence type="ECO:0000256" key="1">
    <source>
        <dbReference type="ARBA" id="ARBA00004429"/>
    </source>
</evidence>
<keyword evidence="11 13" id="KW-0472">Membrane</keyword>
<protein>
    <submittedName>
        <fullName evidence="15">Alkane 1-monooxygenase</fullName>
    </submittedName>
</protein>
<evidence type="ECO:0000313" key="15">
    <source>
        <dbReference type="EMBL" id="MCQ4041542.1"/>
    </source>
</evidence>
<reference evidence="15 16" key="1">
    <citation type="submission" date="2022-06" db="EMBL/GenBank/DDBJ databases">
        <title>Draft genome sequence of type strain Streptomyces rubrisoli DSM 42083.</title>
        <authorList>
            <person name="Duangmal K."/>
            <person name="Klaysubun C."/>
        </authorList>
    </citation>
    <scope>NUCLEOTIDE SEQUENCE [LARGE SCALE GENOMIC DNA]</scope>
    <source>
        <strain evidence="15 16">DSM 42083</strain>
    </source>
</reference>
<comment type="similarity">
    <text evidence="2">Belongs to the fatty acid desaturase type 1 family. AlkB subfamily.</text>
</comment>
<dbReference type="PANTHER" id="PTHR38674">
    <property type="entry name" value="ALKANE 1-MONOOXYGENASE 1"/>
    <property type="match status" value="1"/>
</dbReference>
<keyword evidence="10" id="KW-0503">Monooxygenase</keyword>
<keyword evidence="5 13" id="KW-0812">Transmembrane</keyword>
<feature type="transmembrane region" description="Helical" evidence="13">
    <location>
        <begin position="128"/>
        <end position="146"/>
    </location>
</feature>
<dbReference type="InterPro" id="IPR005804">
    <property type="entry name" value="FA_desaturase_dom"/>
</dbReference>
<dbReference type="Proteomes" id="UP001206206">
    <property type="component" value="Unassembled WGS sequence"/>
</dbReference>
<organism evidence="15 16">
    <name type="scientific">Streptantibioticus rubrisoli</name>
    <dbReference type="NCBI Taxonomy" id="1387313"/>
    <lineage>
        <taxon>Bacteria</taxon>
        <taxon>Bacillati</taxon>
        <taxon>Actinomycetota</taxon>
        <taxon>Actinomycetes</taxon>
        <taxon>Kitasatosporales</taxon>
        <taxon>Streptomycetaceae</taxon>
        <taxon>Streptantibioticus</taxon>
    </lineage>
</organism>
<name>A0ABT1P835_9ACTN</name>
<evidence type="ECO:0000256" key="8">
    <source>
        <dbReference type="ARBA" id="ARBA00023002"/>
    </source>
</evidence>
<keyword evidence="16" id="KW-1185">Reference proteome</keyword>
<evidence type="ECO:0000256" key="2">
    <source>
        <dbReference type="ARBA" id="ARBA00010823"/>
    </source>
</evidence>
<evidence type="ECO:0000256" key="11">
    <source>
        <dbReference type="ARBA" id="ARBA00023136"/>
    </source>
</evidence>
<evidence type="ECO:0000313" key="16">
    <source>
        <dbReference type="Proteomes" id="UP001206206"/>
    </source>
</evidence>
<evidence type="ECO:0000256" key="4">
    <source>
        <dbReference type="ARBA" id="ARBA00022519"/>
    </source>
</evidence>
<keyword evidence="8" id="KW-0560">Oxidoreductase</keyword>
<evidence type="ECO:0000256" key="12">
    <source>
        <dbReference type="SAM" id="MobiDB-lite"/>
    </source>
</evidence>
<evidence type="ECO:0000256" key="10">
    <source>
        <dbReference type="ARBA" id="ARBA00023033"/>
    </source>
</evidence>
<keyword evidence="4" id="KW-0997">Cell inner membrane</keyword>
<gene>
    <name evidence="15" type="ORF">NON19_05735</name>
</gene>
<feature type="region of interest" description="Disordered" evidence="12">
    <location>
        <begin position="256"/>
        <end position="278"/>
    </location>
</feature>
<proteinExistence type="inferred from homology"/>
<dbReference type="RefSeq" id="WP_255925527.1">
    <property type="nucleotide sequence ID" value="NZ_JANFNH010000003.1"/>
</dbReference>
<keyword evidence="7 13" id="KW-1133">Transmembrane helix</keyword>
<evidence type="ECO:0000256" key="7">
    <source>
        <dbReference type="ARBA" id="ARBA00022989"/>
    </source>
</evidence>
<evidence type="ECO:0000256" key="13">
    <source>
        <dbReference type="SAM" id="Phobius"/>
    </source>
</evidence>